<dbReference type="EMBL" id="JARTCD010000118">
    <property type="protein sequence ID" value="KAJ8652122.1"/>
    <property type="molecule type" value="Genomic_DNA"/>
</dbReference>
<accession>A0AAD7URD6</accession>
<dbReference type="PANTHER" id="PTHR31014">
    <property type="entry name" value="MITOCHONDRIAL TRANSLATION SYSTEM COMPONENT PET127-RELATED"/>
    <property type="match status" value="1"/>
</dbReference>
<name>A0AAD7URD6_9FUNG</name>
<dbReference type="PANTHER" id="PTHR31014:SF0">
    <property type="entry name" value="MITOCHONDRIAL TRANSLATION SYSTEM COMPONENT PET127-RELATED"/>
    <property type="match status" value="1"/>
</dbReference>
<proteinExistence type="predicted"/>
<dbReference type="RefSeq" id="XP_058337036.1">
    <property type="nucleotide sequence ID" value="XM_058492213.1"/>
</dbReference>
<evidence type="ECO:0000313" key="2">
    <source>
        <dbReference type="Proteomes" id="UP001234581"/>
    </source>
</evidence>
<comment type="caution">
    <text evidence="1">The sequence shown here is derived from an EMBL/GenBank/DDBJ whole genome shotgun (WGS) entry which is preliminary data.</text>
</comment>
<dbReference type="AlphaFoldDB" id="A0AAD7URD6"/>
<dbReference type="Pfam" id="PF08634">
    <property type="entry name" value="Pet127"/>
    <property type="match status" value="1"/>
</dbReference>
<dbReference type="GeneID" id="83219654"/>
<protein>
    <submittedName>
        <fullName evidence="1">Uncharacterized protein</fullName>
    </submittedName>
</protein>
<dbReference type="GO" id="GO:0000964">
    <property type="term" value="P:mitochondrial RNA 5'-end processing"/>
    <property type="evidence" value="ECO:0007669"/>
    <property type="project" value="TreeGrafter"/>
</dbReference>
<evidence type="ECO:0000313" key="1">
    <source>
        <dbReference type="EMBL" id="KAJ8652122.1"/>
    </source>
</evidence>
<dbReference type="InterPro" id="IPR013943">
    <property type="entry name" value="Pet127"/>
</dbReference>
<organism evidence="1 2">
    <name type="scientific">Lichtheimia ornata</name>
    <dbReference type="NCBI Taxonomy" id="688661"/>
    <lineage>
        <taxon>Eukaryota</taxon>
        <taxon>Fungi</taxon>
        <taxon>Fungi incertae sedis</taxon>
        <taxon>Mucoromycota</taxon>
        <taxon>Mucoromycotina</taxon>
        <taxon>Mucoromycetes</taxon>
        <taxon>Mucorales</taxon>
        <taxon>Lichtheimiaceae</taxon>
        <taxon>Lichtheimia</taxon>
    </lineage>
</organism>
<reference evidence="1 2" key="1">
    <citation type="submission" date="2023-03" db="EMBL/GenBank/DDBJ databases">
        <title>Genome sequence of Lichtheimia ornata CBS 291.66.</title>
        <authorList>
            <person name="Mohabir J.T."/>
            <person name="Shea T.P."/>
            <person name="Kurbessoian T."/>
            <person name="Berby B."/>
            <person name="Fontaine J."/>
            <person name="Livny J."/>
            <person name="Gnirke A."/>
            <person name="Stajich J.E."/>
            <person name="Cuomo C.A."/>
        </authorList>
    </citation>
    <scope>NUCLEOTIDE SEQUENCE [LARGE SCALE GENOMIC DNA]</scope>
    <source>
        <strain evidence="1">CBS 291.66</strain>
    </source>
</reference>
<keyword evidence="2" id="KW-1185">Reference proteome</keyword>
<sequence length="363" mass="41340">MYHSRRCAATRLLHSSLRYTHPHTRSKPTCHHGAILPHHARDLHSTATTLDPNMDPYPNLSERLNDEEITAAYDGKASTETLEERSEQELHTSDAKATEKNALRNHIMNQFSEHLQGKKQSDTIVIKKHQPSQSADVKHVLAKFHAAPQEPKYHKINFRRRYTPIQPEGEDKPQPPTLAHGLDRVLFNPGVHYLKDPRTQTYNFTPFLENITPPAEFDYDAIGPYITPSQDEYLIQRARDHQHRYVGSTSSVSAMLSQIYFALSNGKPTDTSVLSRAYFSEPNKYTRATRAPASIFLHWKDGVYGIDADKSYDVEETILSSMGKSMEKVLTLEPPEYERYLKNADAPLSPQEVNQPESFAYGV</sequence>
<gene>
    <name evidence="1" type="ORF">O0I10_012273</name>
</gene>
<dbReference type="GO" id="GO:0005740">
    <property type="term" value="C:mitochondrial envelope"/>
    <property type="evidence" value="ECO:0007669"/>
    <property type="project" value="TreeGrafter"/>
</dbReference>
<dbReference type="Proteomes" id="UP001234581">
    <property type="component" value="Unassembled WGS sequence"/>
</dbReference>
<feature type="non-terminal residue" evidence="1">
    <location>
        <position position="363"/>
    </location>
</feature>